<proteinExistence type="predicted"/>
<dbReference type="EMBL" id="MK494105">
    <property type="protein sequence ID" value="QBP30221.1"/>
    <property type="molecule type" value="Genomic_DNA"/>
</dbReference>
<evidence type="ECO:0000313" key="3">
    <source>
        <dbReference type="Proteomes" id="UP000294943"/>
    </source>
</evidence>
<keyword evidence="3" id="KW-1185">Reference proteome</keyword>
<dbReference type="KEGG" id="vg:63926235"/>
<feature type="region of interest" description="Disordered" evidence="1">
    <location>
        <begin position="1"/>
        <end position="51"/>
    </location>
</feature>
<name>A0A482JE02_9CAUD</name>
<dbReference type="GeneID" id="63926235"/>
<protein>
    <submittedName>
        <fullName evidence="2">Scaffolding protein</fullName>
    </submittedName>
</protein>
<feature type="compositionally biased region" description="Low complexity" evidence="1">
    <location>
        <begin position="1"/>
        <end position="13"/>
    </location>
</feature>
<feature type="region of interest" description="Disordered" evidence="1">
    <location>
        <begin position="145"/>
        <end position="183"/>
    </location>
</feature>
<sequence length="183" mass="19432">MGDTANQNNDDGSNGAGGDGNNSSNQNQNGGAGNDAGTGKKRNPLFADLPDDHPLVTAYTRLKDENGVLKPKAKLVDDAEEAKKTDAQKIADLQGKLDAQPQAVATALREHLVELHSIDANDADLFLTGGTPELVLKQVKALLEKSGGGPKRGNQVRREGTPQQHSQGSDETRDFVRAITNRE</sequence>
<evidence type="ECO:0000313" key="2">
    <source>
        <dbReference type="EMBL" id="QBP30221.1"/>
    </source>
</evidence>
<gene>
    <name evidence="2" type="primary">7</name>
    <name evidence="2" type="ORF">SEA_PINNIE_7</name>
</gene>
<accession>A0A482JE02</accession>
<evidence type="ECO:0000256" key="1">
    <source>
        <dbReference type="SAM" id="MobiDB-lite"/>
    </source>
</evidence>
<feature type="compositionally biased region" description="Basic and acidic residues" evidence="1">
    <location>
        <begin position="168"/>
        <end position="183"/>
    </location>
</feature>
<dbReference type="RefSeq" id="YP_010051742.1">
    <property type="nucleotide sequence ID" value="NC_054447.1"/>
</dbReference>
<reference evidence="2 3" key="1">
    <citation type="submission" date="2019-02" db="EMBL/GenBank/DDBJ databases">
        <authorList>
            <person name="Snodgrass R."/>
            <person name="Smith E."/>
            <person name="Crawford I."/>
            <person name="Engstrom J."/>
            <person name="Gendron A."/>
            <person name="Guevara E."/>
            <person name="Kramer K."/>
            <person name="Steinberg Z."/>
            <person name="Walls L."/>
            <person name="Wright R."/>
            <person name="Smith-Flores H.F."/>
            <person name="Ettinger A.-S.H."/>
            <person name="Haydock J."/>
            <person name="Anders K.R."/>
            <person name="Garlena R.A."/>
            <person name="Russell D.A."/>
            <person name="Pope W.H."/>
            <person name="Jacobs-Sera D."/>
            <person name="Hendrix R.W."/>
            <person name="Hatfull G.F."/>
        </authorList>
    </citation>
    <scope>NUCLEOTIDE SEQUENCE [LARGE SCALE GENOMIC DNA]</scope>
</reference>
<dbReference type="Proteomes" id="UP000294943">
    <property type="component" value="Segment"/>
</dbReference>
<organism evidence="2 3">
    <name type="scientific">Mycobacterium phage Pinnie</name>
    <dbReference type="NCBI Taxonomy" id="2517965"/>
    <lineage>
        <taxon>Viruses</taxon>
        <taxon>Duplodnaviria</taxon>
        <taxon>Heunggongvirae</taxon>
        <taxon>Uroviricota</taxon>
        <taxon>Caudoviricetes</taxon>
        <taxon>Gclasvirinae</taxon>
        <taxon>Pinnievirus</taxon>
        <taxon>Pinnievirus pinnie</taxon>
    </lineage>
</organism>